<feature type="repeat" description="PPR" evidence="2">
    <location>
        <begin position="96"/>
        <end position="130"/>
    </location>
</feature>
<dbReference type="InterPro" id="IPR046960">
    <property type="entry name" value="PPR_At4g14850-like_plant"/>
</dbReference>
<evidence type="ECO:0000256" key="1">
    <source>
        <dbReference type="ARBA" id="ARBA00022737"/>
    </source>
</evidence>
<name>A0ABR2NM26_9ROSI</name>
<reference evidence="4 5" key="1">
    <citation type="journal article" date="2024" name="G3 (Bethesda)">
        <title>Genome assembly of Hibiscus sabdariffa L. provides insights into metabolisms of medicinal natural products.</title>
        <authorList>
            <person name="Kim T."/>
        </authorList>
    </citation>
    <scope>NUCLEOTIDE SEQUENCE [LARGE SCALE GENOMIC DNA]</scope>
    <source>
        <strain evidence="4">TK-2024</strain>
        <tissue evidence="4">Old leaves</tissue>
    </source>
</reference>
<dbReference type="PROSITE" id="PS51375">
    <property type="entry name" value="PPR"/>
    <property type="match status" value="1"/>
</dbReference>
<dbReference type="Gene3D" id="1.25.40.10">
    <property type="entry name" value="Tetratricopeptide repeat domain"/>
    <property type="match status" value="1"/>
</dbReference>
<comment type="caution">
    <text evidence="4">The sequence shown here is derived from an EMBL/GenBank/DDBJ whole genome shotgun (WGS) entry which is preliminary data.</text>
</comment>
<sequence length="312" mass="33388">MATAPSPVTSISLPKSKFNEKFSRTEPLNPPQNPLSLLPQCTSLKELKQIQAFAIKTHLQNDHTFLTKLINFCTKNPTFTSMEYAHKLFDNISQPDVVLFNTMARGYSRSNTPIQAIPLFSQLLSFGFLPDDYTFPSVLKACSSAKALEEVSMQQSVGSALDSGVLCEDASLVLQQPVNGTVMCEDVATGGDIAPISVKGGGFLEGTEAIFVDSVEGVVANSDSSGVVLSPNRFEALCNAVVEHEPIASPRKNRVVAAGVEYKPIASPKKDRVAAAGVVELLNHLKPKGRGGGQKQNKKQGKGKKGDNSPSL</sequence>
<dbReference type="InterPro" id="IPR002885">
    <property type="entry name" value="PPR_rpt"/>
</dbReference>
<dbReference type="Pfam" id="PF13041">
    <property type="entry name" value="PPR_2"/>
    <property type="match status" value="1"/>
</dbReference>
<protein>
    <submittedName>
        <fullName evidence="4">Uncharacterized protein</fullName>
    </submittedName>
</protein>
<dbReference type="Proteomes" id="UP001396334">
    <property type="component" value="Unassembled WGS sequence"/>
</dbReference>
<keyword evidence="1" id="KW-0677">Repeat</keyword>
<dbReference type="PANTHER" id="PTHR47926">
    <property type="entry name" value="PENTATRICOPEPTIDE REPEAT-CONTAINING PROTEIN"/>
    <property type="match status" value="1"/>
</dbReference>
<dbReference type="InterPro" id="IPR011990">
    <property type="entry name" value="TPR-like_helical_dom_sf"/>
</dbReference>
<evidence type="ECO:0000313" key="4">
    <source>
        <dbReference type="EMBL" id="KAK8977226.1"/>
    </source>
</evidence>
<gene>
    <name evidence="4" type="ORF">V6N11_021312</name>
</gene>
<dbReference type="PANTHER" id="PTHR47926:SF533">
    <property type="entry name" value="DYW DOMAIN-CONTAINING PROTEIN"/>
    <property type="match status" value="1"/>
</dbReference>
<evidence type="ECO:0000313" key="5">
    <source>
        <dbReference type="Proteomes" id="UP001396334"/>
    </source>
</evidence>
<accession>A0ABR2NM26</accession>
<evidence type="ECO:0000256" key="2">
    <source>
        <dbReference type="PROSITE-ProRule" id="PRU00708"/>
    </source>
</evidence>
<keyword evidence="5" id="KW-1185">Reference proteome</keyword>
<organism evidence="4 5">
    <name type="scientific">Hibiscus sabdariffa</name>
    <name type="common">roselle</name>
    <dbReference type="NCBI Taxonomy" id="183260"/>
    <lineage>
        <taxon>Eukaryota</taxon>
        <taxon>Viridiplantae</taxon>
        <taxon>Streptophyta</taxon>
        <taxon>Embryophyta</taxon>
        <taxon>Tracheophyta</taxon>
        <taxon>Spermatophyta</taxon>
        <taxon>Magnoliopsida</taxon>
        <taxon>eudicotyledons</taxon>
        <taxon>Gunneridae</taxon>
        <taxon>Pentapetalae</taxon>
        <taxon>rosids</taxon>
        <taxon>malvids</taxon>
        <taxon>Malvales</taxon>
        <taxon>Malvaceae</taxon>
        <taxon>Malvoideae</taxon>
        <taxon>Hibiscus</taxon>
    </lineage>
</organism>
<dbReference type="EMBL" id="JBBPBN010000124">
    <property type="protein sequence ID" value="KAK8977226.1"/>
    <property type="molecule type" value="Genomic_DNA"/>
</dbReference>
<evidence type="ECO:0000256" key="3">
    <source>
        <dbReference type="SAM" id="MobiDB-lite"/>
    </source>
</evidence>
<proteinExistence type="predicted"/>
<feature type="region of interest" description="Disordered" evidence="3">
    <location>
        <begin position="284"/>
        <end position="312"/>
    </location>
</feature>